<proteinExistence type="predicted"/>
<dbReference type="AlphaFoldDB" id="A0A9D6AE95"/>
<feature type="domain" description="SUF system FeS cluster assembly SufBD core" evidence="2">
    <location>
        <begin position="92"/>
        <end position="326"/>
    </location>
</feature>
<evidence type="ECO:0000313" key="3">
    <source>
        <dbReference type="EMBL" id="MBF4802655.1"/>
    </source>
</evidence>
<accession>A0A9D6AE95</accession>
<feature type="compositionally biased region" description="Polar residues" evidence="1">
    <location>
        <begin position="380"/>
        <end position="389"/>
    </location>
</feature>
<comment type="caution">
    <text evidence="3">The sequence shown here is derived from an EMBL/GenBank/DDBJ whole genome shotgun (WGS) entry which is preliminary data.</text>
</comment>
<feature type="region of interest" description="Disordered" evidence="1">
    <location>
        <begin position="363"/>
        <end position="389"/>
    </location>
</feature>
<gene>
    <name evidence="3" type="ORF">HXK24_02380</name>
</gene>
<dbReference type="GO" id="GO:0016226">
    <property type="term" value="P:iron-sulfur cluster assembly"/>
    <property type="evidence" value="ECO:0007669"/>
    <property type="project" value="InterPro"/>
</dbReference>
<feature type="compositionally biased region" description="Low complexity" evidence="1">
    <location>
        <begin position="363"/>
        <end position="379"/>
    </location>
</feature>
<name>A0A9D6AE95_9ACTN</name>
<dbReference type="InterPro" id="IPR037284">
    <property type="entry name" value="SUF_FeS_clus_asmbl_SufBD_sf"/>
</dbReference>
<sequence length="389" mass="41211">MDNVLINRANVPAAQTWNRLRANSLSVSVPNHADAGKVYLPLPRLFERIECGMGQEVTDYVESQAFKSDFYNVPARTKREEPIVVAVSAAQNKCANTGVIVREGAEATVVIAAFAGDANASDANASGDALPTSAALTRIVVEAGAKLHLIEMLGVNEGQQHLESVGLEIHQDAAVDVKQYALGGSTIGLGLTANLVGARARLDLNNRYHATHEETLDINHLVRMRGTSTRAQLTESGVLNEAAKKTLRATIDLVRGAKDAQGNEIETVMILGDDVVNKTMPVILCDEDNVAGNHGATIGSVSPEQLDYLAARGLSRQAAEQLFVRALFEDAIINAPEEISHRVAVERCEAELGAEIAHDYDEAAASDGAASNDGNDSSAKTNSNKGGVA</sequence>
<dbReference type="Proteomes" id="UP000787322">
    <property type="component" value="Unassembled WGS sequence"/>
</dbReference>
<evidence type="ECO:0000259" key="2">
    <source>
        <dbReference type="Pfam" id="PF01458"/>
    </source>
</evidence>
<dbReference type="InterPro" id="IPR055346">
    <property type="entry name" value="Fe-S_cluster_assembly_SufBD"/>
</dbReference>
<evidence type="ECO:0000256" key="1">
    <source>
        <dbReference type="SAM" id="MobiDB-lite"/>
    </source>
</evidence>
<dbReference type="PANTHER" id="PTHR43575:SF1">
    <property type="entry name" value="PROTEIN ABCI7, CHLOROPLASTIC"/>
    <property type="match status" value="1"/>
</dbReference>
<dbReference type="SUPFAM" id="SSF101960">
    <property type="entry name" value="Stabilizer of iron transporter SufD"/>
    <property type="match status" value="1"/>
</dbReference>
<protein>
    <submittedName>
        <fullName evidence="3">SufD family Fe-S cluster assembly protein</fullName>
    </submittedName>
</protein>
<evidence type="ECO:0000313" key="4">
    <source>
        <dbReference type="Proteomes" id="UP000787322"/>
    </source>
</evidence>
<reference evidence="3" key="1">
    <citation type="submission" date="2020-04" db="EMBL/GenBank/DDBJ databases">
        <title>Deep metagenomics examines the oral microbiome during advanced dental caries in children, revealing novel taxa and co-occurrences with host molecules.</title>
        <authorList>
            <person name="Baker J.L."/>
            <person name="Morton J.T."/>
            <person name="Dinis M."/>
            <person name="Alvarez R."/>
            <person name="Tran N.C."/>
            <person name="Knight R."/>
            <person name="Edlund A."/>
        </authorList>
    </citation>
    <scope>NUCLEOTIDE SEQUENCE</scope>
    <source>
        <strain evidence="3">JCVI_3_bin.11</strain>
    </source>
</reference>
<organism evidence="3 4">
    <name type="scientific">Lancefieldella parvula</name>
    <dbReference type="NCBI Taxonomy" id="1382"/>
    <lineage>
        <taxon>Bacteria</taxon>
        <taxon>Bacillati</taxon>
        <taxon>Actinomycetota</taxon>
        <taxon>Coriobacteriia</taxon>
        <taxon>Coriobacteriales</taxon>
        <taxon>Atopobiaceae</taxon>
        <taxon>Lancefieldella</taxon>
    </lineage>
</organism>
<dbReference type="PANTHER" id="PTHR43575">
    <property type="entry name" value="PROTEIN ABCI7, CHLOROPLASTIC"/>
    <property type="match status" value="1"/>
</dbReference>
<dbReference type="EMBL" id="JABZGU010000031">
    <property type="protein sequence ID" value="MBF4802655.1"/>
    <property type="molecule type" value="Genomic_DNA"/>
</dbReference>
<dbReference type="InterPro" id="IPR000825">
    <property type="entry name" value="SUF_FeS_clus_asmbl_SufBD_core"/>
</dbReference>
<dbReference type="Pfam" id="PF01458">
    <property type="entry name" value="SUFBD_core"/>
    <property type="match status" value="1"/>
</dbReference>